<dbReference type="AlphaFoldDB" id="A0A918TLK3"/>
<evidence type="ECO:0008006" key="3">
    <source>
        <dbReference type="Google" id="ProtNLM"/>
    </source>
</evidence>
<gene>
    <name evidence="1" type="ORF">GCM10007100_11340</name>
</gene>
<evidence type="ECO:0000313" key="2">
    <source>
        <dbReference type="Proteomes" id="UP000644507"/>
    </source>
</evidence>
<sequence>MYDQDVDSWDRDGSHWVDNSSLASDGDRFLALGQYGCAYQTFSSGVLTPGSTYRICVDAAAADEENKGGLASLVYEYSWYNTSSGDETTVTALADLYAGDFTIDGVQSSAGSQISPSDLLSSVDWKTYCVDLLMPTNSPGAGYDLKLYISNGGTSPTPTADLLIDNVQLNAIPEPSASALLGLSALVLLRRKRP</sequence>
<organism evidence="1 2">
    <name type="scientific">Roseibacillus persicicus</name>
    <dbReference type="NCBI Taxonomy" id="454148"/>
    <lineage>
        <taxon>Bacteria</taxon>
        <taxon>Pseudomonadati</taxon>
        <taxon>Verrucomicrobiota</taxon>
        <taxon>Verrucomicrobiia</taxon>
        <taxon>Verrucomicrobiales</taxon>
        <taxon>Verrucomicrobiaceae</taxon>
        <taxon>Roseibacillus</taxon>
    </lineage>
</organism>
<dbReference type="NCBIfam" id="TIGR02595">
    <property type="entry name" value="PEP_CTERM"/>
    <property type="match status" value="1"/>
</dbReference>
<dbReference type="EMBL" id="BMXI01000004">
    <property type="protein sequence ID" value="GHC47374.1"/>
    <property type="molecule type" value="Genomic_DNA"/>
</dbReference>
<comment type="caution">
    <text evidence="1">The sequence shown here is derived from an EMBL/GenBank/DDBJ whole genome shotgun (WGS) entry which is preliminary data.</text>
</comment>
<protein>
    <recommendedName>
        <fullName evidence="3">PEP-CTERM protein-sorting domain-containing protein</fullName>
    </recommendedName>
</protein>
<dbReference type="InterPro" id="IPR013424">
    <property type="entry name" value="Ice-binding_C"/>
</dbReference>
<keyword evidence="2" id="KW-1185">Reference proteome</keyword>
<accession>A0A918TLK3</accession>
<dbReference type="Proteomes" id="UP000644507">
    <property type="component" value="Unassembled WGS sequence"/>
</dbReference>
<dbReference type="Gene3D" id="2.60.120.260">
    <property type="entry name" value="Galactose-binding domain-like"/>
    <property type="match status" value="1"/>
</dbReference>
<name>A0A918TLK3_9BACT</name>
<dbReference type="RefSeq" id="WP_377047548.1">
    <property type="nucleotide sequence ID" value="NZ_JBHLZH010000011.1"/>
</dbReference>
<evidence type="ECO:0000313" key="1">
    <source>
        <dbReference type="EMBL" id="GHC47374.1"/>
    </source>
</evidence>
<reference evidence="1" key="2">
    <citation type="submission" date="2020-09" db="EMBL/GenBank/DDBJ databases">
        <authorList>
            <person name="Sun Q."/>
            <person name="Kim S."/>
        </authorList>
    </citation>
    <scope>NUCLEOTIDE SEQUENCE</scope>
    <source>
        <strain evidence="1">KCTC 12988</strain>
    </source>
</reference>
<proteinExistence type="predicted"/>
<reference evidence="1" key="1">
    <citation type="journal article" date="2014" name="Int. J. Syst. Evol. Microbiol.">
        <title>Complete genome sequence of Corynebacterium casei LMG S-19264T (=DSM 44701T), isolated from a smear-ripened cheese.</title>
        <authorList>
            <consortium name="US DOE Joint Genome Institute (JGI-PGF)"/>
            <person name="Walter F."/>
            <person name="Albersmeier A."/>
            <person name="Kalinowski J."/>
            <person name="Ruckert C."/>
        </authorList>
    </citation>
    <scope>NUCLEOTIDE SEQUENCE</scope>
    <source>
        <strain evidence="1">KCTC 12988</strain>
    </source>
</reference>